<evidence type="ECO:0000313" key="1">
    <source>
        <dbReference type="EMBL" id="KKN01879.1"/>
    </source>
</evidence>
<name>A0A0F9M838_9ZZZZ</name>
<organism evidence="1">
    <name type="scientific">marine sediment metagenome</name>
    <dbReference type="NCBI Taxonomy" id="412755"/>
    <lineage>
        <taxon>unclassified sequences</taxon>
        <taxon>metagenomes</taxon>
        <taxon>ecological metagenomes</taxon>
    </lineage>
</organism>
<sequence length="74" mass="9194">MVFQKTMEQVIEKDYKEIEWKSISVDDTNKKELYKILRDLEKYHNKRFRINVALKHIITIYNKILNKEKFYNII</sequence>
<gene>
    <name evidence="1" type="ORF">LCGC14_1123310</name>
</gene>
<protein>
    <submittedName>
        <fullName evidence="1">Uncharacterized protein</fullName>
    </submittedName>
</protein>
<accession>A0A0F9M838</accession>
<dbReference type="EMBL" id="LAZR01005212">
    <property type="protein sequence ID" value="KKN01879.1"/>
    <property type="molecule type" value="Genomic_DNA"/>
</dbReference>
<proteinExistence type="predicted"/>
<reference evidence="1" key="1">
    <citation type="journal article" date="2015" name="Nature">
        <title>Complex archaea that bridge the gap between prokaryotes and eukaryotes.</title>
        <authorList>
            <person name="Spang A."/>
            <person name="Saw J.H."/>
            <person name="Jorgensen S.L."/>
            <person name="Zaremba-Niedzwiedzka K."/>
            <person name="Martijn J."/>
            <person name="Lind A.E."/>
            <person name="van Eijk R."/>
            <person name="Schleper C."/>
            <person name="Guy L."/>
            <person name="Ettema T.J."/>
        </authorList>
    </citation>
    <scope>NUCLEOTIDE SEQUENCE</scope>
</reference>
<dbReference type="AlphaFoldDB" id="A0A0F9M838"/>
<comment type="caution">
    <text evidence="1">The sequence shown here is derived from an EMBL/GenBank/DDBJ whole genome shotgun (WGS) entry which is preliminary data.</text>
</comment>